<gene>
    <name evidence="1" type="ORF">B296_00005069</name>
</gene>
<sequence>MHAVYVYKLALRAILFIYVNIYEHWAGTVKENGVDAAGTDVLPTDGSEWVELFVREMMNASDVDDARTRVSRALEFLEKSIMAGADGEALRNLHKINNYALTMHLRQAQQSSSIPGRFNPDVF</sequence>
<proteinExistence type="predicted"/>
<dbReference type="EMBL" id="AMZH03000770">
    <property type="protein sequence ID" value="RRT82044.1"/>
    <property type="molecule type" value="Genomic_DNA"/>
</dbReference>
<dbReference type="Proteomes" id="UP000287651">
    <property type="component" value="Unassembled WGS sequence"/>
</dbReference>
<organism evidence="1 2">
    <name type="scientific">Ensete ventricosum</name>
    <name type="common">Abyssinian banana</name>
    <name type="synonym">Musa ensete</name>
    <dbReference type="NCBI Taxonomy" id="4639"/>
    <lineage>
        <taxon>Eukaryota</taxon>
        <taxon>Viridiplantae</taxon>
        <taxon>Streptophyta</taxon>
        <taxon>Embryophyta</taxon>
        <taxon>Tracheophyta</taxon>
        <taxon>Spermatophyta</taxon>
        <taxon>Magnoliopsida</taxon>
        <taxon>Liliopsida</taxon>
        <taxon>Zingiberales</taxon>
        <taxon>Musaceae</taxon>
        <taxon>Ensete</taxon>
    </lineage>
</organism>
<name>A0A427B0K1_ENSVE</name>
<evidence type="ECO:0000313" key="1">
    <source>
        <dbReference type="EMBL" id="RRT82044.1"/>
    </source>
</evidence>
<dbReference type="AlphaFoldDB" id="A0A427B0K1"/>
<accession>A0A427B0K1</accession>
<protein>
    <submittedName>
        <fullName evidence="1">Uncharacterized protein</fullName>
    </submittedName>
</protein>
<comment type="caution">
    <text evidence="1">The sequence shown here is derived from an EMBL/GenBank/DDBJ whole genome shotgun (WGS) entry which is preliminary data.</text>
</comment>
<evidence type="ECO:0000313" key="2">
    <source>
        <dbReference type="Proteomes" id="UP000287651"/>
    </source>
</evidence>
<dbReference type="PANTHER" id="PTHR31245">
    <property type="entry name" value="UBIQUITIN SYSTEM COMPONENT CUE PROTEIN"/>
    <property type="match status" value="1"/>
</dbReference>
<dbReference type="PANTHER" id="PTHR31245:SF1">
    <property type="entry name" value="UBIQUITIN SYSTEM COMPONENT CUE PROTEIN"/>
    <property type="match status" value="1"/>
</dbReference>
<reference evidence="1 2" key="1">
    <citation type="journal article" date="2014" name="Agronomy (Basel)">
        <title>A Draft Genome Sequence for Ensete ventricosum, the Drought-Tolerant Tree Against Hunger.</title>
        <authorList>
            <person name="Harrison J."/>
            <person name="Moore K.A."/>
            <person name="Paszkiewicz K."/>
            <person name="Jones T."/>
            <person name="Grant M."/>
            <person name="Ambacheew D."/>
            <person name="Muzemil S."/>
            <person name="Studholme D.J."/>
        </authorList>
    </citation>
    <scope>NUCLEOTIDE SEQUENCE [LARGE SCALE GENOMIC DNA]</scope>
</reference>